<reference evidence="7" key="1">
    <citation type="submission" date="2019-10" db="EMBL/GenBank/DDBJ databases">
        <authorList>
            <consortium name="DOE Joint Genome Institute"/>
            <person name="Kuo A."/>
            <person name="Miyauchi S."/>
            <person name="Kiss E."/>
            <person name="Drula E."/>
            <person name="Kohler A."/>
            <person name="Sanchez-Garcia M."/>
            <person name="Andreopoulos B."/>
            <person name="Barry K.W."/>
            <person name="Bonito G."/>
            <person name="Buee M."/>
            <person name="Carver A."/>
            <person name="Chen C."/>
            <person name="Cichocki N."/>
            <person name="Clum A."/>
            <person name="Culley D."/>
            <person name="Crous P.W."/>
            <person name="Fauchery L."/>
            <person name="Girlanda M."/>
            <person name="Hayes R."/>
            <person name="Keri Z."/>
            <person name="LaButti K."/>
            <person name="Lipzen A."/>
            <person name="Lombard V."/>
            <person name="Magnuson J."/>
            <person name="Maillard F."/>
            <person name="Morin E."/>
            <person name="Murat C."/>
            <person name="Nolan M."/>
            <person name="Ohm R."/>
            <person name="Pangilinan J."/>
            <person name="Pereira M."/>
            <person name="Perotto S."/>
            <person name="Peter M."/>
            <person name="Riley R."/>
            <person name="Sitrit Y."/>
            <person name="Stielow B."/>
            <person name="Szollosi G."/>
            <person name="Zifcakova L."/>
            <person name="Stursova M."/>
            <person name="Spatafora J.W."/>
            <person name="Tedersoo L."/>
            <person name="Vaario L.-M."/>
            <person name="Yamada A."/>
            <person name="Yan M."/>
            <person name="Wang P."/>
            <person name="Xu J."/>
            <person name="Bruns T."/>
            <person name="Baldrian P."/>
            <person name="Vilgalys R."/>
            <person name="Henrissat B."/>
            <person name="Grigoriev I.V."/>
            <person name="Hibbett D."/>
            <person name="Nagy L.G."/>
            <person name="Martin F.M."/>
        </authorList>
    </citation>
    <scope>NUCLEOTIDE SEQUENCE</scope>
    <source>
        <strain evidence="7">BED1</strain>
    </source>
</reference>
<evidence type="ECO:0000259" key="6">
    <source>
        <dbReference type="Pfam" id="PF24527"/>
    </source>
</evidence>
<evidence type="ECO:0000259" key="5">
    <source>
        <dbReference type="Pfam" id="PF24519"/>
    </source>
</evidence>
<feature type="domain" description="Nucleoporin POM152 immunoglobulin-like" evidence="2">
    <location>
        <begin position="893"/>
        <end position="971"/>
    </location>
</feature>
<dbReference type="Pfam" id="PF24519">
    <property type="entry name" value="Ig-like_Pom152_1"/>
    <property type="match status" value="1"/>
</dbReference>
<dbReference type="InterPro" id="IPR056542">
    <property type="entry name" value="Ig-like_POM152_1st"/>
</dbReference>
<feature type="domain" description="Nucleoporin POM152 Ig-like" evidence="4">
    <location>
        <begin position="453"/>
        <end position="554"/>
    </location>
</feature>
<dbReference type="GO" id="GO:0070762">
    <property type="term" value="C:nuclear pore transmembrane ring"/>
    <property type="evidence" value="ECO:0007669"/>
    <property type="project" value="TreeGrafter"/>
</dbReference>
<dbReference type="InterPro" id="IPR056541">
    <property type="entry name" value="Ig-like_POM152"/>
</dbReference>
<protein>
    <recommendedName>
        <fullName evidence="9">Nucleoporin Pom152</fullName>
    </recommendedName>
</protein>
<dbReference type="Pfam" id="PF24097">
    <property type="entry name" value="TMD_POM152"/>
    <property type="match status" value="1"/>
</dbReference>
<proteinExistence type="predicted"/>
<dbReference type="InterPro" id="IPR056544">
    <property type="entry name" value="Ig_POM152"/>
</dbReference>
<evidence type="ECO:0000259" key="4">
    <source>
        <dbReference type="Pfam" id="PF24312"/>
    </source>
</evidence>
<dbReference type="GO" id="GO:0017056">
    <property type="term" value="F:structural constituent of nuclear pore"/>
    <property type="evidence" value="ECO:0007669"/>
    <property type="project" value="InterPro"/>
</dbReference>
<dbReference type="GO" id="GO:0006606">
    <property type="term" value="P:protein import into nucleus"/>
    <property type="evidence" value="ECO:0007669"/>
    <property type="project" value="TreeGrafter"/>
</dbReference>
<dbReference type="Pfam" id="PF24527">
    <property type="entry name" value="Ig-like_Pom152_9"/>
    <property type="match status" value="1"/>
</dbReference>
<evidence type="ECO:0000313" key="8">
    <source>
        <dbReference type="Proteomes" id="UP001194468"/>
    </source>
</evidence>
<dbReference type="InterPro" id="IPR037701">
    <property type="entry name" value="Pom152"/>
</dbReference>
<keyword evidence="8" id="KW-1185">Reference proteome</keyword>
<evidence type="ECO:0008006" key="9">
    <source>
        <dbReference type="Google" id="ProtNLM"/>
    </source>
</evidence>
<accession>A0AAD4C0N2</accession>
<evidence type="ECO:0000259" key="3">
    <source>
        <dbReference type="Pfam" id="PF24097"/>
    </source>
</evidence>
<feature type="compositionally biased region" description="Acidic residues" evidence="1">
    <location>
        <begin position="249"/>
        <end position="258"/>
    </location>
</feature>
<reference evidence="7" key="2">
    <citation type="journal article" date="2020" name="Nat. Commun.">
        <title>Large-scale genome sequencing of mycorrhizal fungi provides insights into the early evolution of symbiotic traits.</title>
        <authorList>
            <person name="Miyauchi S."/>
            <person name="Kiss E."/>
            <person name="Kuo A."/>
            <person name="Drula E."/>
            <person name="Kohler A."/>
            <person name="Sanchez-Garcia M."/>
            <person name="Morin E."/>
            <person name="Andreopoulos B."/>
            <person name="Barry K.W."/>
            <person name="Bonito G."/>
            <person name="Buee M."/>
            <person name="Carver A."/>
            <person name="Chen C."/>
            <person name="Cichocki N."/>
            <person name="Clum A."/>
            <person name="Culley D."/>
            <person name="Crous P.W."/>
            <person name="Fauchery L."/>
            <person name="Girlanda M."/>
            <person name="Hayes R.D."/>
            <person name="Keri Z."/>
            <person name="LaButti K."/>
            <person name="Lipzen A."/>
            <person name="Lombard V."/>
            <person name="Magnuson J."/>
            <person name="Maillard F."/>
            <person name="Murat C."/>
            <person name="Nolan M."/>
            <person name="Ohm R.A."/>
            <person name="Pangilinan J."/>
            <person name="Pereira M.F."/>
            <person name="Perotto S."/>
            <person name="Peter M."/>
            <person name="Pfister S."/>
            <person name="Riley R."/>
            <person name="Sitrit Y."/>
            <person name="Stielow J.B."/>
            <person name="Szollosi G."/>
            <person name="Zifcakova L."/>
            <person name="Stursova M."/>
            <person name="Spatafora J.W."/>
            <person name="Tedersoo L."/>
            <person name="Vaario L.M."/>
            <person name="Yamada A."/>
            <person name="Yan M."/>
            <person name="Wang P."/>
            <person name="Xu J."/>
            <person name="Bruns T."/>
            <person name="Baldrian P."/>
            <person name="Vilgalys R."/>
            <person name="Dunand C."/>
            <person name="Henrissat B."/>
            <person name="Grigoriev I.V."/>
            <person name="Hibbett D."/>
            <person name="Nagy L.G."/>
            <person name="Martin F.M."/>
        </authorList>
    </citation>
    <scope>NUCLEOTIDE SEQUENCE</scope>
    <source>
        <strain evidence="7">BED1</strain>
    </source>
</reference>
<comment type="caution">
    <text evidence="7">The sequence shown here is derived from an EMBL/GenBank/DDBJ whole genome shotgun (WGS) entry which is preliminary data.</text>
</comment>
<feature type="domain" description="Nucleoporin POM152 ninth Ig-like" evidence="6">
    <location>
        <begin position="1104"/>
        <end position="1176"/>
    </location>
</feature>
<feature type="domain" description="Nucleoporin POM152 N-terminal transmembrane" evidence="3">
    <location>
        <begin position="12"/>
        <end position="98"/>
    </location>
</feature>
<dbReference type="EMBL" id="WHUW01000005">
    <property type="protein sequence ID" value="KAF8445626.1"/>
    <property type="molecule type" value="Genomic_DNA"/>
</dbReference>
<evidence type="ECO:0000256" key="1">
    <source>
        <dbReference type="SAM" id="MobiDB-lite"/>
    </source>
</evidence>
<dbReference type="Proteomes" id="UP001194468">
    <property type="component" value="Unassembled WGS sequence"/>
</dbReference>
<dbReference type="Pfam" id="PF23664">
    <property type="entry name" value="Ig_Pom152"/>
    <property type="match status" value="2"/>
</dbReference>
<sequence length="1287" mass="142520">MSRPLIPERLVDVPSQRLYYLSLGCLLQAIKVLDILQSLFAPSNQSSYAYGRKWFCIDFAYVALLSQLRIPRLTYTKAVVALQILSLLFLDGLLFGAISLHLGSSDPVSAGYQGIQKHPDLPATPEQFRIADVFSPSGLLSLFFPDIPRADQHLLGQHTVRMSPISTAHLNPDALTFCLSPPSHSVLIPILVNNTTPANVRYSFTPLTYIESQPGTGRIEHIELSGKDLKAIEQARLEGLQSVRVHSTDDDEEDEDDPTSTSDSQLQKTQSLTHIRVTKPGTVRLERILDNSGVAARVAHPLEVTIVPCPTAYYTDDPISQPTNAVRCQGDTTGIDLTIDIRGVPPLSLRWSKYVGGKKESFLVEGIEDSDLASHSYADSRNVVRTSSKVPQMLKVPLSLPVESLGRVSFVLESVIDGLGNIVPLDQGVTSETLHRGVGLNPKTARSLNILRRPAVSFRNCGPGNPVSLLIGSEASLSLQVTGSDSLDAPWNVDVKFDPSEDGKSGGKSVKPWKDTLQTQQSSLSLSASAAGEYTILGIRGKWCEGDVLSPEMCKVVEKPVPTAEIEWKRIHECSGDTGVSASLIFHGTPPFQVYYRTQRDKENPRDLFKAFTSSRGELTLQPEHSGHYFYTFLYLSDANYKKVELKGPSIDQIVHPLAAADFIPTADVGRSKRMVNSCSGNMVDVEVDLRGTAPWNLELDIVGPRTTDRLEIRDIKSSPTRIQVPIPSKIDKEGGTFEVDLVSVEDAYGCKRSISVPGVSVNVRRVKPTAKFYIKNGIRRVTILDDEETELPLRLTGDGPWTIKYRRAEEPDSVQTATLRSPNDHVRVKNKGSYELLEVGIFLVSDSQCPGLIAEENKYYVDWVPRPSARLDPQTASTFETYNRSHILPPICQGHDDHVDLDLTGRPPFQIMYNIAMKDESGVGTIVLDQPTFSSIQPRTRFQLHTSSPGRKYYEVKQVGDTAYPLHKHKSAVIPRSARLVFEQEVLPKPSAKFKNDNRMSFCLNDVLSSRDPTSSDGTILFEGTPPFQLHLSIKNLAASKVRLETVEVRDKVWKMDIPSYYFTSVGPYHVAIETVHDGSHCEQAELDPLLRSIWVDVAETAAIIPLDNKKDFCVGDVTQFQLEGTPPWAIGYRISGKSYTQEAKTSPWSIIQQQSGEFIVSSVAHQQKMCKAAVANLRLNIHPLPSAQVGHGKRIYQDIHEGDQAEIVFTLIGETPFTFTYQRAEPSPKKGGKPGKVLETHTVSGVMTHEYSVFSALEGTWTVTSISDRYCRYPSLHEGLEKPRH</sequence>
<gene>
    <name evidence="7" type="ORF">L210DRAFT_841812</name>
</gene>
<feature type="domain" description="Nucleoporin POM152 Ig-like" evidence="4">
    <location>
        <begin position="768"/>
        <end position="858"/>
    </location>
</feature>
<dbReference type="Pfam" id="PF24312">
    <property type="entry name" value="Ig-like_POM152"/>
    <property type="match status" value="2"/>
</dbReference>
<evidence type="ECO:0000259" key="2">
    <source>
        <dbReference type="Pfam" id="PF23664"/>
    </source>
</evidence>
<evidence type="ECO:0000313" key="7">
    <source>
        <dbReference type="EMBL" id="KAF8445626.1"/>
    </source>
</evidence>
<dbReference type="InterPro" id="IPR056543">
    <property type="entry name" value="Ig-like_POM152_9th"/>
</dbReference>
<dbReference type="InterPro" id="IPR056540">
    <property type="entry name" value="TMD_POM152"/>
</dbReference>
<organism evidence="7 8">
    <name type="scientific">Boletus edulis BED1</name>
    <dbReference type="NCBI Taxonomy" id="1328754"/>
    <lineage>
        <taxon>Eukaryota</taxon>
        <taxon>Fungi</taxon>
        <taxon>Dikarya</taxon>
        <taxon>Basidiomycota</taxon>
        <taxon>Agaricomycotina</taxon>
        <taxon>Agaricomycetes</taxon>
        <taxon>Agaricomycetidae</taxon>
        <taxon>Boletales</taxon>
        <taxon>Boletineae</taxon>
        <taxon>Boletaceae</taxon>
        <taxon>Boletoideae</taxon>
        <taxon>Boletus</taxon>
    </lineage>
</organism>
<feature type="domain" description="Nucleoporin POM152 immunoglobulin-like" evidence="2">
    <location>
        <begin position="559"/>
        <end position="659"/>
    </location>
</feature>
<feature type="domain" description="Nucleoporin POM152 first Ig-like" evidence="5">
    <location>
        <begin position="167"/>
        <end position="305"/>
    </location>
</feature>
<name>A0AAD4C0N2_BOLED</name>
<feature type="region of interest" description="Disordered" evidence="1">
    <location>
        <begin position="240"/>
        <end position="272"/>
    </location>
</feature>
<dbReference type="PANTHER" id="PTHR28206">
    <property type="entry name" value="NUCLEOPORIN POM152"/>
    <property type="match status" value="1"/>
</dbReference>
<dbReference type="PANTHER" id="PTHR28206:SF1">
    <property type="entry name" value="NUCLEOPORIN POM152"/>
    <property type="match status" value="1"/>
</dbReference>
<dbReference type="GO" id="GO:0006999">
    <property type="term" value="P:nuclear pore organization"/>
    <property type="evidence" value="ECO:0007669"/>
    <property type="project" value="TreeGrafter"/>
</dbReference>